<dbReference type="NCBIfam" id="NF041630">
    <property type="entry name" value="CBS_CbpB"/>
    <property type="match status" value="1"/>
</dbReference>
<organism evidence="4 5">
    <name type="scientific">Brevibacillus laterosporus LMG 15441</name>
    <dbReference type="NCBI Taxonomy" id="1042163"/>
    <lineage>
        <taxon>Bacteria</taxon>
        <taxon>Bacillati</taxon>
        <taxon>Bacillota</taxon>
        <taxon>Bacilli</taxon>
        <taxon>Bacillales</taxon>
        <taxon>Paenibacillaceae</taxon>
        <taxon>Brevibacillus</taxon>
    </lineage>
</organism>
<reference evidence="4 5" key="1">
    <citation type="journal article" date="2011" name="J. Bacteriol.">
        <title>Genome sequence of Brevibacillus laterosporus LMG 15441, a pathogen of invertebrates.</title>
        <authorList>
            <person name="Djukic M."/>
            <person name="Poehlein A."/>
            <person name="Thurmer A."/>
            <person name="Daniel R."/>
        </authorList>
    </citation>
    <scope>NUCLEOTIDE SEQUENCE [LARGE SCALE GENOMIC DNA]</scope>
    <source>
        <strain evidence="4 5">LMG 15441</strain>
    </source>
</reference>
<dbReference type="PROSITE" id="PS51371">
    <property type="entry name" value="CBS"/>
    <property type="match status" value="1"/>
</dbReference>
<dbReference type="SUPFAM" id="SSF54631">
    <property type="entry name" value="CBS-domain pair"/>
    <property type="match status" value="1"/>
</dbReference>
<evidence type="ECO:0000313" key="4">
    <source>
        <dbReference type="EMBL" id="AIG27516.1"/>
    </source>
</evidence>
<dbReference type="AlphaFoldDB" id="A0A075R7X9"/>
<dbReference type="KEGG" id="blr:BRLA_c032040"/>
<dbReference type="Pfam" id="PF00571">
    <property type="entry name" value="CBS"/>
    <property type="match status" value="2"/>
</dbReference>
<dbReference type="HOGENOM" id="CLU_117108_1_1_9"/>
<dbReference type="RefSeq" id="WP_003341260.1">
    <property type="nucleotide sequence ID" value="NZ_CP007806.1"/>
</dbReference>
<keyword evidence="1 2" id="KW-0129">CBS domain</keyword>
<feature type="domain" description="CBS" evidence="3">
    <location>
        <begin position="18"/>
        <end position="77"/>
    </location>
</feature>
<evidence type="ECO:0000313" key="5">
    <source>
        <dbReference type="Proteomes" id="UP000005850"/>
    </source>
</evidence>
<dbReference type="InterPro" id="IPR000644">
    <property type="entry name" value="CBS_dom"/>
</dbReference>
<accession>A0A075R7X9</accession>
<gene>
    <name evidence="4" type="primary">ykuL</name>
    <name evidence="4" type="ORF">BRLA_c032040</name>
</gene>
<keyword evidence="5" id="KW-1185">Reference proteome</keyword>
<proteinExistence type="predicted"/>
<dbReference type="Proteomes" id="UP000005850">
    <property type="component" value="Chromosome"/>
</dbReference>
<dbReference type="PANTHER" id="PTHR43080">
    <property type="entry name" value="CBS DOMAIN-CONTAINING PROTEIN CBSX3, MITOCHONDRIAL"/>
    <property type="match status" value="1"/>
</dbReference>
<evidence type="ECO:0000259" key="3">
    <source>
        <dbReference type="PROSITE" id="PS51371"/>
    </source>
</evidence>
<sequence>MINPQAKHIFNYPIMDLILPASKVAHVQLGNSLEHALLVLVKSRYSAIPVLDSSYKVMGQISKTMILESILGLERVEYETLHEHHVEEVMEHNIPRLRPTDSFQRALELSINHPFVCVEDEQGVFEGILTRKAVLALVYHHFRNAE</sequence>
<dbReference type="InterPro" id="IPR051257">
    <property type="entry name" value="Diverse_CBS-Domain"/>
</dbReference>
<dbReference type="Gene3D" id="3.10.580.10">
    <property type="entry name" value="CBS-domain"/>
    <property type="match status" value="1"/>
</dbReference>
<evidence type="ECO:0000256" key="1">
    <source>
        <dbReference type="ARBA" id="ARBA00023122"/>
    </source>
</evidence>
<protein>
    <submittedName>
        <fullName evidence="4">CBS domain-containing protein YkuL</fullName>
    </submittedName>
</protein>
<dbReference type="InterPro" id="IPR046342">
    <property type="entry name" value="CBS_dom_sf"/>
</dbReference>
<name>A0A075R7X9_BRELA</name>
<dbReference type="InterPro" id="IPR048125">
    <property type="entry name" value="CBS_CbpB"/>
</dbReference>
<dbReference type="STRING" id="1042163.BRLA_c032040"/>
<evidence type="ECO:0000256" key="2">
    <source>
        <dbReference type="PROSITE-ProRule" id="PRU00703"/>
    </source>
</evidence>
<dbReference type="PANTHER" id="PTHR43080:SF30">
    <property type="entry name" value="CYCLIC DI-AMP RECEPTOR B"/>
    <property type="match status" value="1"/>
</dbReference>
<dbReference type="EMBL" id="CP007806">
    <property type="protein sequence ID" value="AIG27516.1"/>
    <property type="molecule type" value="Genomic_DNA"/>
</dbReference>
<dbReference type="eggNOG" id="COG0517">
    <property type="taxonomic scope" value="Bacteria"/>
</dbReference>
<dbReference type="CDD" id="cd04643">
    <property type="entry name" value="CBS_pair_bac"/>
    <property type="match status" value="1"/>
</dbReference>